<dbReference type="Pfam" id="PF13347">
    <property type="entry name" value="MFS_2"/>
    <property type="match status" value="1"/>
</dbReference>
<keyword evidence="1" id="KW-1133">Transmembrane helix</keyword>
<dbReference type="AlphaFoldDB" id="X1S404"/>
<feature type="transmembrane region" description="Helical" evidence="1">
    <location>
        <begin position="21"/>
        <end position="45"/>
    </location>
</feature>
<name>X1S404_9ZZZZ</name>
<keyword evidence="1" id="KW-0472">Membrane</keyword>
<dbReference type="EMBL" id="BARW01004381">
    <property type="protein sequence ID" value="GAI62499.1"/>
    <property type="molecule type" value="Genomic_DNA"/>
</dbReference>
<dbReference type="GO" id="GO:0005886">
    <property type="term" value="C:plasma membrane"/>
    <property type="evidence" value="ECO:0007669"/>
    <property type="project" value="TreeGrafter"/>
</dbReference>
<evidence type="ECO:0008006" key="3">
    <source>
        <dbReference type="Google" id="ProtNLM"/>
    </source>
</evidence>
<protein>
    <recommendedName>
        <fullName evidence="3">Major facilitator superfamily (MFS) profile domain-containing protein</fullName>
    </recommendedName>
</protein>
<evidence type="ECO:0000256" key="1">
    <source>
        <dbReference type="SAM" id="Phobius"/>
    </source>
</evidence>
<dbReference type="SUPFAM" id="SSF103473">
    <property type="entry name" value="MFS general substrate transporter"/>
    <property type="match status" value="1"/>
</dbReference>
<evidence type="ECO:0000313" key="2">
    <source>
        <dbReference type="EMBL" id="GAI62499.1"/>
    </source>
</evidence>
<dbReference type="InterPro" id="IPR036259">
    <property type="entry name" value="MFS_trans_sf"/>
</dbReference>
<feature type="transmembrane region" description="Helical" evidence="1">
    <location>
        <begin position="51"/>
        <end position="75"/>
    </location>
</feature>
<accession>X1S404</accession>
<sequence>MSDTNVLLRTESKKGKKIIFGFPRLGTSLVLGIEGFALFTLYYTGYNLDSFSIGLALAMGYLSIAAGQFLLGWLSDGKYTKIGRRKPYLIIFGPLLGISFIFLLLPALVLPDMSDQTGLFLWLLIWDVIFRFCYAVTTPYQAWMAEIFPASERPEVSQVQNTFNFVGNGLMALTTLLVFTDVFDKVAANPDIIPIEFLIIVLAF</sequence>
<dbReference type="Gene3D" id="1.20.1250.20">
    <property type="entry name" value="MFS general substrate transporter like domains"/>
    <property type="match status" value="1"/>
</dbReference>
<dbReference type="GO" id="GO:0015293">
    <property type="term" value="F:symporter activity"/>
    <property type="evidence" value="ECO:0007669"/>
    <property type="project" value="InterPro"/>
</dbReference>
<feature type="transmembrane region" description="Helical" evidence="1">
    <location>
        <begin position="119"/>
        <end position="137"/>
    </location>
</feature>
<keyword evidence="1" id="KW-0812">Transmembrane</keyword>
<feature type="non-terminal residue" evidence="2">
    <location>
        <position position="204"/>
    </location>
</feature>
<dbReference type="PANTHER" id="PTHR11328:SF24">
    <property type="entry name" value="MAJOR FACILITATOR SUPERFAMILY (MFS) PROFILE DOMAIN-CONTAINING PROTEIN"/>
    <property type="match status" value="1"/>
</dbReference>
<organism evidence="2">
    <name type="scientific">marine sediment metagenome</name>
    <dbReference type="NCBI Taxonomy" id="412755"/>
    <lineage>
        <taxon>unclassified sequences</taxon>
        <taxon>metagenomes</taxon>
        <taxon>ecological metagenomes</taxon>
    </lineage>
</organism>
<comment type="caution">
    <text evidence="2">The sequence shown here is derived from an EMBL/GenBank/DDBJ whole genome shotgun (WGS) entry which is preliminary data.</text>
</comment>
<proteinExistence type="predicted"/>
<dbReference type="InterPro" id="IPR039672">
    <property type="entry name" value="MFS_2"/>
</dbReference>
<dbReference type="GO" id="GO:0008643">
    <property type="term" value="P:carbohydrate transport"/>
    <property type="evidence" value="ECO:0007669"/>
    <property type="project" value="InterPro"/>
</dbReference>
<reference evidence="2" key="1">
    <citation type="journal article" date="2014" name="Front. Microbiol.">
        <title>High frequency of phylogenetically diverse reductive dehalogenase-homologous genes in deep subseafloor sedimentary metagenomes.</title>
        <authorList>
            <person name="Kawai M."/>
            <person name="Futagami T."/>
            <person name="Toyoda A."/>
            <person name="Takaki Y."/>
            <person name="Nishi S."/>
            <person name="Hori S."/>
            <person name="Arai W."/>
            <person name="Tsubouchi T."/>
            <person name="Morono Y."/>
            <person name="Uchiyama I."/>
            <person name="Ito T."/>
            <person name="Fujiyama A."/>
            <person name="Inagaki F."/>
            <person name="Takami H."/>
        </authorList>
    </citation>
    <scope>NUCLEOTIDE SEQUENCE</scope>
    <source>
        <strain evidence="2">Expedition CK06-06</strain>
    </source>
</reference>
<feature type="transmembrane region" description="Helical" evidence="1">
    <location>
        <begin position="87"/>
        <end position="107"/>
    </location>
</feature>
<dbReference type="PANTHER" id="PTHR11328">
    <property type="entry name" value="MAJOR FACILITATOR SUPERFAMILY DOMAIN-CONTAINING PROTEIN"/>
    <property type="match status" value="1"/>
</dbReference>
<gene>
    <name evidence="2" type="ORF">S12H4_10312</name>
</gene>